<evidence type="ECO:0000313" key="15">
    <source>
        <dbReference type="Proteomes" id="UP001370348"/>
    </source>
</evidence>
<evidence type="ECO:0000256" key="6">
    <source>
        <dbReference type="ARBA" id="ARBA00022723"/>
    </source>
</evidence>
<keyword evidence="4" id="KW-0964">Secreted</keyword>
<gene>
    <name evidence="14" type="ORF">LZC94_09275</name>
</gene>
<accession>A0ABZ2M612</accession>
<comment type="similarity">
    <text evidence="3">Belongs to the peptidase M36 family.</text>
</comment>
<evidence type="ECO:0000256" key="7">
    <source>
        <dbReference type="ARBA" id="ARBA00022801"/>
    </source>
</evidence>
<dbReference type="InterPro" id="IPR003137">
    <property type="entry name" value="PA_domain"/>
</dbReference>
<evidence type="ECO:0000256" key="1">
    <source>
        <dbReference type="ARBA" id="ARBA00001947"/>
    </source>
</evidence>
<evidence type="ECO:0000256" key="2">
    <source>
        <dbReference type="ARBA" id="ARBA00004613"/>
    </source>
</evidence>
<dbReference type="PANTHER" id="PTHR33478">
    <property type="entry name" value="EXTRACELLULAR METALLOPROTEINASE MEP"/>
    <property type="match status" value="1"/>
</dbReference>
<keyword evidence="7" id="KW-0378">Hydrolase</keyword>
<dbReference type="CDD" id="cd04818">
    <property type="entry name" value="PA_subtilisin_1"/>
    <property type="match status" value="1"/>
</dbReference>
<dbReference type="Pfam" id="PF02225">
    <property type="entry name" value="PA"/>
    <property type="match status" value="1"/>
</dbReference>
<feature type="region of interest" description="Disordered" evidence="11">
    <location>
        <begin position="332"/>
        <end position="377"/>
    </location>
</feature>
<comment type="subcellular location">
    <subcellularLocation>
        <location evidence="2">Secreted</location>
    </subcellularLocation>
</comment>
<dbReference type="Gene3D" id="3.10.170.10">
    <property type="match status" value="1"/>
</dbReference>
<protein>
    <submittedName>
        <fullName evidence="14">M36 family metallopeptidase</fullName>
    </submittedName>
</protein>
<evidence type="ECO:0000256" key="3">
    <source>
        <dbReference type="ARBA" id="ARBA00006006"/>
    </source>
</evidence>
<dbReference type="PROSITE" id="PS51257">
    <property type="entry name" value="PROKAR_LIPOPROTEIN"/>
    <property type="match status" value="1"/>
</dbReference>
<dbReference type="InterPro" id="IPR027268">
    <property type="entry name" value="Peptidase_M4/M1_CTD_sf"/>
</dbReference>
<dbReference type="RefSeq" id="WP_394827090.1">
    <property type="nucleotide sequence ID" value="NZ_CP089984.1"/>
</dbReference>
<keyword evidence="5" id="KW-0645">Protease</keyword>
<evidence type="ECO:0000256" key="12">
    <source>
        <dbReference type="SAM" id="SignalP"/>
    </source>
</evidence>
<dbReference type="InterPro" id="IPR001842">
    <property type="entry name" value="Peptidase_M36"/>
</dbReference>
<keyword evidence="10" id="KW-0865">Zymogen</keyword>
<evidence type="ECO:0000313" key="14">
    <source>
        <dbReference type="EMBL" id="WXB17457.1"/>
    </source>
</evidence>
<dbReference type="SUPFAM" id="SSF55486">
    <property type="entry name" value="Metalloproteases ('zincins'), catalytic domain"/>
    <property type="match status" value="1"/>
</dbReference>
<feature type="signal peptide" evidence="12">
    <location>
        <begin position="1"/>
        <end position="23"/>
    </location>
</feature>
<evidence type="ECO:0000256" key="4">
    <source>
        <dbReference type="ARBA" id="ARBA00022525"/>
    </source>
</evidence>
<dbReference type="Proteomes" id="UP001370348">
    <property type="component" value="Chromosome"/>
</dbReference>
<keyword evidence="12" id="KW-0732">Signal</keyword>
<sequence>MQFLRWRVAGIAWLAGASLCACSRGDAPPAADVEDEAAALAALASTPLGHVASRDARGAARLILAGTEAAPAVLPVKKETAARLHLVRHAALLGVEEETARQLVRTGEQAFGDGATVLQFAQKVGGVDVFQSRVSVVLNASKNLVSISAQLSAQAEELRAKHSVVFPRSAESALAHVYAEHFGLSLPTAAVRDLGPRGLTADFHGMAVVTPKHAPRVLDAAAKPVLFATARAVGPAYYVEMLGRAAGSGETEAYAYTIDAADGHVLSKTSLTASDSFRYRVWAEPDGNHIPADGPHIDDSPHRDGRAETPFARESYAEPILVSMNGFNTNPEGRADPWLPPGESRTFGNNVRAYSDRNDRHADSETEGESSGDGYEPKFDIVADVTSPSTFDRAYDVTRGPDSSRDQIKAATTQLFYVTNWMHDYWYDSGFDEASGVAQVSNYGRGGVEGDPLLAEAQDGADFGRANNAHITTFADGTSPRLEMQVWTGPRNRSLETFPPFALADGFGASTFGPQIFDAKGDMVLAKAPSGAATDACEPPINVAGKIAVVDRGNCPFTQKAANVQAAGGVGMLLLNDRRGHQVVEPDVRNEGIAIPFLSLSYEDGTILKYLLDCGATAAHMRRGREPQHDGTIDNTIIAHEWAHYMHHRLVPCTTPGCLGMSEGWGDFNALMMMVREKDLQNGSLDGGAYPIAQYATTGVVPRAHYFGIRRAPYSTDMAKNPFTFAHVRNAAHPPKGVPLAIASTDMAEVHNVGEVWASALFEGYVRLLQAGAASGRSFEQSKRTMANYVVASMKAAPPEPSFTEQRDALLAVVRAAGRAADFDAIAQGFAKRGFGIRAVAPPTSSESLDEAIPNFETEGELALAEARATDSTLTVRFRNAGWTRLPGTTISVTTGNAGVRILGDATIPLAALEPYGIASASLAITADRPQTIHVTVRVHREGAATDRFFDLTGN</sequence>
<reference evidence="14 15" key="1">
    <citation type="submission" date="2021-12" db="EMBL/GenBank/DDBJ databases">
        <title>Discovery of the Pendulisporaceae a myxobacterial family with distinct sporulation behavior and unique specialized metabolism.</title>
        <authorList>
            <person name="Garcia R."/>
            <person name="Popoff A."/>
            <person name="Bader C.D."/>
            <person name="Loehr J."/>
            <person name="Walesch S."/>
            <person name="Walt C."/>
            <person name="Boldt J."/>
            <person name="Bunk B."/>
            <person name="Haeckl F.J.F.P.J."/>
            <person name="Gunesch A.P."/>
            <person name="Birkelbach J."/>
            <person name="Nuebel U."/>
            <person name="Pietschmann T."/>
            <person name="Bach T."/>
            <person name="Mueller R."/>
        </authorList>
    </citation>
    <scope>NUCLEOTIDE SEQUENCE [LARGE SCALE GENOMIC DNA]</scope>
    <source>
        <strain evidence="14 15">MSr11954</strain>
    </source>
</reference>
<feature type="chain" id="PRO_5047000069" evidence="12">
    <location>
        <begin position="24"/>
        <end position="955"/>
    </location>
</feature>
<name>A0ABZ2M612_9BACT</name>
<dbReference type="Gene3D" id="3.50.30.30">
    <property type="match status" value="1"/>
</dbReference>
<keyword evidence="8" id="KW-0862">Zinc</keyword>
<feature type="domain" description="PA" evidence="13">
    <location>
        <begin position="520"/>
        <end position="607"/>
    </location>
</feature>
<evidence type="ECO:0000256" key="5">
    <source>
        <dbReference type="ARBA" id="ARBA00022670"/>
    </source>
</evidence>
<dbReference type="InterPro" id="IPR050371">
    <property type="entry name" value="Fungal_virulence_M36"/>
</dbReference>
<comment type="cofactor">
    <cofactor evidence="1">
        <name>Zn(2+)</name>
        <dbReference type="ChEBI" id="CHEBI:29105"/>
    </cofactor>
</comment>
<evidence type="ECO:0000256" key="11">
    <source>
        <dbReference type="SAM" id="MobiDB-lite"/>
    </source>
</evidence>
<feature type="compositionally biased region" description="Basic and acidic residues" evidence="11">
    <location>
        <begin position="354"/>
        <end position="364"/>
    </location>
</feature>
<evidence type="ECO:0000259" key="13">
    <source>
        <dbReference type="Pfam" id="PF02225"/>
    </source>
</evidence>
<proteinExistence type="inferred from homology"/>
<dbReference type="Gene3D" id="1.10.390.10">
    <property type="entry name" value="Neutral Protease Domain 2"/>
    <property type="match status" value="1"/>
</dbReference>
<dbReference type="Pfam" id="PF02128">
    <property type="entry name" value="Peptidase_M36"/>
    <property type="match status" value="1"/>
</dbReference>
<keyword evidence="15" id="KW-1185">Reference proteome</keyword>
<evidence type="ECO:0000256" key="9">
    <source>
        <dbReference type="ARBA" id="ARBA00023049"/>
    </source>
</evidence>
<keyword evidence="9" id="KW-0482">Metalloprotease</keyword>
<dbReference type="EMBL" id="CP089984">
    <property type="protein sequence ID" value="WXB17457.1"/>
    <property type="molecule type" value="Genomic_DNA"/>
</dbReference>
<dbReference type="PANTHER" id="PTHR33478:SF1">
    <property type="entry name" value="EXTRACELLULAR METALLOPROTEINASE MEP"/>
    <property type="match status" value="1"/>
</dbReference>
<organism evidence="14 15">
    <name type="scientific">Pendulispora albinea</name>
    <dbReference type="NCBI Taxonomy" id="2741071"/>
    <lineage>
        <taxon>Bacteria</taxon>
        <taxon>Pseudomonadati</taxon>
        <taxon>Myxococcota</taxon>
        <taxon>Myxococcia</taxon>
        <taxon>Myxococcales</taxon>
        <taxon>Sorangiineae</taxon>
        <taxon>Pendulisporaceae</taxon>
        <taxon>Pendulispora</taxon>
    </lineage>
</organism>
<evidence type="ECO:0000256" key="8">
    <source>
        <dbReference type="ARBA" id="ARBA00022833"/>
    </source>
</evidence>
<evidence type="ECO:0000256" key="10">
    <source>
        <dbReference type="ARBA" id="ARBA00023145"/>
    </source>
</evidence>
<dbReference type="InterPro" id="IPR046450">
    <property type="entry name" value="PA_dom_sf"/>
</dbReference>
<keyword evidence="6" id="KW-0479">Metal-binding</keyword>
<dbReference type="SUPFAM" id="SSF52025">
    <property type="entry name" value="PA domain"/>
    <property type="match status" value="1"/>
</dbReference>